<keyword evidence="5 8" id="KW-0862">Zinc</keyword>
<comment type="cofactor">
    <cofactor evidence="8">
        <name>Zn(2+)</name>
        <dbReference type="ChEBI" id="CHEBI:29105"/>
    </cofactor>
    <text evidence="8">Binds 1 zinc ion per subunit.</text>
</comment>
<dbReference type="SUPFAM" id="SSF55486">
    <property type="entry name" value="Metalloproteases ('zincins'), catalytic domain"/>
    <property type="match status" value="1"/>
</dbReference>
<dbReference type="InterPro" id="IPR001577">
    <property type="entry name" value="Peptidase_M8"/>
</dbReference>
<dbReference type="Gene3D" id="3.90.132.10">
    <property type="entry name" value="Leishmanolysin , domain 2"/>
    <property type="match status" value="1"/>
</dbReference>
<dbReference type="FunFam" id="3.90.132.10:FF:000001">
    <property type="entry name" value="leishmanolysin-like peptidase isoform X2"/>
    <property type="match status" value="1"/>
</dbReference>
<proteinExistence type="inferred from homology"/>
<feature type="binding site" evidence="8">
    <location>
        <position position="158"/>
    </location>
    <ligand>
        <name>Zn(2+)</name>
        <dbReference type="ChEBI" id="CHEBI:29105"/>
        <note>catalytic</note>
    </ligand>
</feature>
<reference evidence="10" key="1">
    <citation type="journal article" date="2020" name="J. Eukaryot. Microbiol.">
        <title>De novo Sequencing, Assembly and Annotation of the Transcriptome for the Free-Living Testate Amoeba Arcella intermedia.</title>
        <authorList>
            <person name="Ribeiro G.M."/>
            <person name="Porfirio-Sousa A.L."/>
            <person name="Maurer-Alcala X.X."/>
            <person name="Katz L.A."/>
            <person name="Lahr D.J.G."/>
        </authorList>
    </citation>
    <scope>NUCLEOTIDE SEQUENCE</scope>
</reference>
<keyword evidence="9" id="KW-0812">Transmembrane</keyword>
<dbReference type="AlphaFoldDB" id="A0A6B2L0P8"/>
<evidence type="ECO:0008006" key="11">
    <source>
        <dbReference type="Google" id="ProtNLM"/>
    </source>
</evidence>
<evidence type="ECO:0000256" key="5">
    <source>
        <dbReference type="ARBA" id="ARBA00022833"/>
    </source>
</evidence>
<dbReference type="Gene3D" id="2.10.55.10">
    <property type="entry name" value="Leishmanolysin domain 3"/>
    <property type="match status" value="1"/>
</dbReference>
<feature type="transmembrane region" description="Helical" evidence="9">
    <location>
        <begin position="521"/>
        <end position="543"/>
    </location>
</feature>
<organism evidence="10">
    <name type="scientific">Arcella intermedia</name>
    <dbReference type="NCBI Taxonomy" id="1963864"/>
    <lineage>
        <taxon>Eukaryota</taxon>
        <taxon>Amoebozoa</taxon>
        <taxon>Tubulinea</taxon>
        <taxon>Elardia</taxon>
        <taxon>Arcellinida</taxon>
        <taxon>Sphaerothecina</taxon>
        <taxon>Arcellidae</taxon>
        <taxon>Arcella</taxon>
    </lineage>
</organism>
<evidence type="ECO:0000256" key="1">
    <source>
        <dbReference type="ARBA" id="ARBA00005860"/>
    </source>
</evidence>
<keyword evidence="9" id="KW-1133">Transmembrane helix</keyword>
<evidence type="ECO:0000256" key="8">
    <source>
        <dbReference type="PIRSR" id="PIRSR601577-2"/>
    </source>
</evidence>
<evidence type="ECO:0000256" key="3">
    <source>
        <dbReference type="ARBA" id="ARBA00022723"/>
    </source>
</evidence>
<dbReference type="Gene3D" id="3.10.170.20">
    <property type="match status" value="1"/>
</dbReference>
<dbReference type="Pfam" id="PF01457">
    <property type="entry name" value="Peptidase_M8"/>
    <property type="match status" value="1"/>
</dbReference>
<dbReference type="PANTHER" id="PTHR10942">
    <property type="entry name" value="LEISHMANOLYSIN-LIKE PEPTIDASE"/>
    <property type="match status" value="1"/>
</dbReference>
<dbReference type="GO" id="GO:0007155">
    <property type="term" value="P:cell adhesion"/>
    <property type="evidence" value="ECO:0007669"/>
    <property type="project" value="InterPro"/>
</dbReference>
<dbReference type="GO" id="GO:0004222">
    <property type="term" value="F:metalloendopeptidase activity"/>
    <property type="evidence" value="ECO:0007669"/>
    <property type="project" value="InterPro"/>
</dbReference>
<evidence type="ECO:0000256" key="7">
    <source>
        <dbReference type="PIRSR" id="PIRSR601577-1"/>
    </source>
</evidence>
<feature type="active site" evidence="7">
    <location>
        <position position="159"/>
    </location>
</feature>
<evidence type="ECO:0000256" key="9">
    <source>
        <dbReference type="SAM" id="Phobius"/>
    </source>
</evidence>
<keyword evidence="2" id="KW-0645">Protease</keyword>
<sequence>MDQSYTTSSGTTTNQYTCQTSDVLTPAKISMLKNYVIPALLETINNLLQVISETGNLVLDSQYHSTYGMNCRSNLAIPSSLLSSGVPSSDYYLMVTARPIANPNVLANALPCSHRIQPGNRFSRPLAGSINFNPGAAALLYSPNKPFLFNQILKTALHEMTHALGFTNDLFSDYLTPDGGYYAAGVTTTANYKGETKYLINTPRVVSYAQTHYGCSSLTGMELEDQGSNGAPGSHWESRLVDSEYMAGVSSPDSQVSALTLNFFEDMGWYTSNFSMVEEFDYGRGEGCAWATQPCSSATWNRYWCQSNSAADKCNGHRTAVGRCNYAQYTAALPSQYQYFSDPAVGGSNNWPDYCPVYQGYSNTYCHDPDGLVGSTQYGQTYSNISRCWDFVSPASSGCYPTLCGVLPGNTDVTVQVLISGSWRTCPVGGGNLDVSTSSGTVTVLCPKVEFFCSAAGKVNFTFNSNNNIPIPNAPTAPGTRTIPGLPDLPFLPPLPQIFPPSWNFNLTTIGDPWTWTIGSIPFYIVVIGGCLLLFLILLCCCCKK</sequence>
<keyword evidence="4" id="KW-0378">Hydrolase</keyword>
<dbReference type="GO" id="GO:0005737">
    <property type="term" value="C:cytoplasm"/>
    <property type="evidence" value="ECO:0007669"/>
    <property type="project" value="TreeGrafter"/>
</dbReference>
<keyword evidence="9" id="KW-0472">Membrane</keyword>
<dbReference type="GO" id="GO:0016020">
    <property type="term" value="C:membrane"/>
    <property type="evidence" value="ECO:0007669"/>
    <property type="project" value="InterPro"/>
</dbReference>
<feature type="binding site" evidence="8">
    <location>
        <position position="162"/>
    </location>
    <ligand>
        <name>Zn(2+)</name>
        <dbReference type="ChEBI" id="CHEBI:29105"/>
        <note>catalytic</note>
    </ligand>
</feature>
<evidence type="ECO:0000256" key="6">
    <source>
        <dbReference type="ARBA" id="ARBA00023049"/>
    </source>
</evidence>
<accession>A0A6B2L0P8</accession>
<name>A0A6B2L0P8_9EUKA</name>
<dbReference type="EMBL" id="GIBP01001577">
    <property type="protein sequence ID" value="NDV30546.1"/>
    <property type="molecule type" value="Transcribed_RNA"/>
</dbReference>
<evidence type="ECO:0000313" key="10">
    <source>
        <dbReference type="EMBL" id="NDV30546.1"/>
    </source>
</evidence>
<comment type="similarity">
    <text evidence="1">Belongs to the peptidase M8 family.</text>
</comment>
<feature type="binding site" evidence="8">
    <location>
        <position position="235"/>
    </location>
    <ligand>
        <name>Zn(2+)</name>
        <dbReference type="ChEBI" id="CHEBI:29105"/>
        <note>catalytic</note>
    </ligand>
</feature>
<dbReference type="GO" id="GO:0006508">
    <property type="term" value="P:proteolysis"/>
    <property type="evidence" value="ECO:0007669"/>
    <property type="project" value="UniProtKB-KW"/>
</dbReference>
<protein>
    <recommendedName>
        <fullName evidence="11">Leishmanolysin-like peptidase</fullName>
    </recommendedName>
</protein>
<dbReference type="GO" id="GO:0046872">
    <property type="term" value="F:metal ion binding"/>
    <property type="evidence" value="ECO:0007669"/>
    <property type="project" value="UniProtKB-KW"/>
</dbReference>
<dbReference type="PANTHER" id="PTHR10942:SF0">
    <property type="entry name" value="LEISHMANOLYSIN-LIKE PEPTIDASE"/>
    <property type="match status" value="1"/>
</dbReference>
<keyword evidence="3 8" id="KW-0479">Metal-binding</keyword>
<keyword evidence="6 8" id="KW-0482">Metalloprotease</keyword>
<evidence type="ECO:0000256" key="4">
    <source>
        <dbReference type="ARBA" id="ARBA00022801"/>
    </source>
</evidence>
<evidence type="ECO:0000256" key="2">
    <source>
        <dbReference type="ARBA" id="ARBA00022670"/>
    </source>
</evidence>